<dbReference type="EMBL" id="JAHRIO010025321">
    <property type="protein sequence ID" value="MEQ2166748.1"/>
    <property type="molecule type" value="Genomic_DNA"/>
</dbReference>
<comment type="similarity">
    <text evidence="1 5">Belongs to the GPN-loop GTPase family.</text>
</comment>
<name>A0ABV0N5S5_9TELE</name>
<comment type="subunit">
    <text evidence="5">Binds to RNA polymerase II.</text>
</comment>
<evidence type="ECO:0000256" key="3">
    <source>
        <dbReference type="ARBA" id="ARBA00022801"/>
    </source>
</evidence>
<sequence>VCPAAIFDLFLHHQHRENKIEPIVFVTKETDKTGGSSHGKDFLHPVSAMQELKVINLLSWKPGISECFRRANRALFYGISCLLAATRCHRTHQHGGSGTVGFTREPRQFGTGSGGRFGCGSGLPGLSHRAGHGGFRKDHLRSGLRCAFVSAEADGSSPLPEFCSICDQPGPCRARGSISCQHRDTVNYKEVMKQYSLGPNGGIVTSLNLFATRFDQVTFCRPDPGAGLSTDRWTRSRIRSSCRWKLVKPTN</sequence>
<dbReference type="InterPro" id="IPR027417">
    <property type="entry name" value="P-loop_NTPase"/>
</dbReference>
<proteinExistence type="inferred from homology"/>
<keyword evidence="5" id="KW-0963">Cytoplasm</keyword>
<dbReference type="InterPro" id="IPR004130">
    <property type="entry name" value="Gpn"/>
</dbReference>
<feature type="non-terminal residue" evidence="6">
    <location>
        <position position="1"/>
    </location>
</feature>
<dbReference type="Proteomes" id="UP001476798">
    <property type="component" value="Unassembled WGS sequence"/>
</dbReference>
<evidence type="ECO:0000256" key="5">
    <source>
        <dbReference type="RuleBase" id="RU365059"/>
    </source>
</evidence>
<comment type="caution">
    <text evidence="6">The sequence shown here is derived from an EMBL/GenBank/DDBJ whole genome shotgun (WGS) entry which is preliminary data.</text>
</comment>
<keyword evidence="2 5" id="KW-0547">Nucleotide-binding</keyword>
<dbReference type="PANTHER" id="PTHR21231">
    <property type="entry name" value="XPA-BINDING PROTEIN 1-RELATED"/>
    <property type="match status" value="1"/>
</dbReference>
<evidence type="ECO:0000256" key="2">
    <source>
        <dbReference type="ARBA" id="ARBA00022741"/>
    </source>
</evidence>
<comment type="function">
    <text evidence="5">Small GTPase required for proper nuclear import of RNA polymerase II (RNAPII). May act at an RNAP assembly step prior to nuclear import.</text>
</comment>
<evidence type="ECO:0000256" key="1">
    <source>
        <dbReference type="ARBA" id="ARBA00005290"/>
    </source>
</evidence>
<comment type="subcellular location">
    <subcellularLocation>
        <location evidence="5">Cytoplasm</location>
    </subcellularLocation>
    <subcellularLocation>
        <location evidence="5">Nucleus</location>
    </subcellularLocation>
</comment>
<keyword evidence="4 5" id="KW-0342">GTP-binding</keyword>
<organism evidence="6 7">
    <name type="scientific">Goodea atripinnis</name>
    <dbReference type="NCBI Taxonomy" id="208336"/>
    <lineage>
        <taxon>Eukaryota</taxon>
        <taxon>Metazoa</taxon>
        <taxon>Chordata</taxon>
        <taxon>Craniata</taxon>
        <taxon>Vertebrata</taxon>
        <taxon>Euteleostomi</taxon>
        <taxon>Actinopterygii</taxon>
        <taxon>Neopterygii</taxon>
        <taxon>Teleostei</taxon>
        <taxon>Neoteleostei</taxon>
        <taxon>Acanthomorphata</taxon>
        <taxon>Ovalentaria</taxon>
        <taxon>Atherinomorphae</taxon>
        <taxon>Cyprinodontiformes</taxon>
        <taxon>Goodeidae</taxon>
        <taxon>Goodea</taxon>
    </lineage>
</organism>
<dbReference type="Gene3D" id="3.40.50.300">
    <property type="entry name" value="P-loop containing nucleotide triphosphate hydrolases"/>
    <property type="match status" value="1"/>
</dbReference>
<evidence type="ECO:0000313" key="6">
    <source>
        <dbReference type="EMBL" id="MEQ2166748.1"/>
    </source>
</evidence>
<dbReference type="PANTHER" id="PTHR21231:SF8">
    <property type="entry name" value="GPN-LOOP GTPASE 1"/>
    <property type="match status" value="1"/>
</dbReference>
<keyword evidence="3 5" id="KW-0378">Hydrolase</keyword>
<dbReference type="EC" id="3.6.5.-" evidence="5"/>
<dbReference type="Pfam" id="PF03029">
    <property type="entry name" value="ATP_bind_1"/>
    <property type="match status" value="1"/>
</dbReference>
<gene>
    <name evidence="6" type="ORF">GOODEAATRI_031407</name>
</gene>
<reference evidence="6 7" key="1">
    <citation type="submission" date="2021-06" db="EMBL/GenBank/DDBJ databases">
        <authorList>
            <person name="Palmer J.M."/>
        </authorList>
    </citation>
    <scope>NUCLEOTIDE SEQUENCE [LARGE SCALE GENOMIC DNA]</scope>
    <source>
        <strain evidence="6 7">GA_2019</strain>
        <tissue evidence="6">Muscle</tissue>
    </source>
</reference>
<keyword evidence="7" id="KW-1185">Reference proteome</keyword>
<accession>A0ABV0N5S5</accession>
<evidence type="ECO:0000256" key="4">
    <source>
        <dbReference type="ARBA" id="ARBA00023134"/>
    </source>
</evidence>
<evidence type="ECO:0000313" key="7">
    <source>
        <dbReference type="Proteomes" id="UP001476798"/>
    </source>
</evidence>
<protein>
    <recommendedName>
        <fullName evidence="5">GPN-loop GTPase</fullName>
        <ecNumber evidence="5">3.6.5.-</ecNumber>
    </recommendedName>
</protein>